<dbReference type="Gene3D" id="3.90.550.10">
    <property type="entry name" value="Spore Coat Polysaccharide Biosynthesis Protein SpsA, Chain A"/>
    <property type="match status" value="1"/>
</dbReference>
<feature type="domain" description="Glycosyltransferase 2-like" evidence="1">
    <location>
        <begin position="6"/>
        <end position="68"/>
    </location>
</feature>
<dbReference type="SUPFAM" id="SSF53448">
    <property type="entry name" value="Nucleotide-diphospho-sugar transferases"/>
    <property type="match status" value="1"/>
</dbReference>
<dbReference type="InterPro" id="IPR029044">
    <property type="entry name" value="Nucleotide-diphossugar_trans"/>
</dbReference>
<name>A0A090QCV2_NONUL</name>
<dbReference type="Proteomes" id="UP000029226">
    <property type="component" value="Unassembled WGS sequence"/>
</dbReference>
<proteinExistence type="predicted"/>
<sequence length="69" mass="8091">MWSYEHQIFREFEIVIADDGSGQETKDFIDHYRTISSKPIIHVWHEDNGFQKSEILNKALMACTSPYVS</sequence>
<dbReference type="Pfam" id="PF00535">
    <property type="entry name" value="Glycos_transf_2"/>
    <property type="match status" value="1"/>
</dbReference>
<accession>A0A090QCV2</accession>
<dbReference type="AlphaFoldDB" id="A0A090QCV2"/>
<gene>
    <name evidence="2" type="ORF">JCM19314_141</name>
</gene>
<reference evidence="2 3" key="1">
    <citation type="journal article" date="2014" name="Genome Announc.">
        <title>Draft Genome Sequences of Marine Flavobacterium Nonlabens Strains NR17, NR24, NR27, NR32, NR33, and Ara13.</title>
        <authorList>
            <person name="Nakanishi M."/>
            <person name="Meirelles P."/>
            <person name="Suzuki R."/>
            <person name="Takatani N."/>
            <person name="Mino S."/>
            <person name="Suda W."/>
            <person name="Oshima K."/>
            <person name="Hattori M."/>
            <person name="Ohkuma M."/>
            <person name="Hosokawa M."/>
            <person name="Miyashita K."/>
            <person name="Thompson F.L."/>
            <person name="Niwa A."/>
            <person name="Sawabe T."/>
            <person name="Sawabe T."/>
        </authorList>
    </citation>
    <scope>NUCLEOTIDE SEQUENCE [LARGE SCALE GENOMIC DNA]</scope>
    <source>
        <strain evidence="3">JCM19314</strain>
    </source>
</reference>
<protein>
    <submittedName>
        <fullName evidence="2">Putative two-domain glycosyltransferase</fullName>
    </submittedName>
</protein>
<dbReference type="GO" id="GO:0016740">
    <property type="term" value="F:transferase activity"/>
    <property type="evidence" value="ECO:0007669"/>
    <property type="project" value="UniProtKB-KW"/>
</dbReference>
<evidence type="ECO:0000259" key="1">
    <source>
        <dbReference type="Pfam" id="PF00535"/>
    </source>
</evidence>
<organism evidence="2 3">
    <name type="scientific">Nonlabens ulvanivorans</name>
    <name type="common">Persicivirga ulvanivorans</name>
    <dbReference type="NCBI Taxonomy" id="906888"/>
    <lineage>
        <taxon>Bacteria</taxon>
        <taxon>Pseudomonadati</taxon>
        <taxon>Bacteroidota</taxon>
        <taxon>Flavobacteriia</taxon>
        <taxon>Flavobacteriales</taxon>
        <taxon>Flavobacteriaceae</taxon>
        <taxon>Nonlabens</taxon>
    </lineage>
</organism>
<comment type="caution">
    <text evidence="2">The sequence shown here is derived from an EMBL/GenBank/DDBJ whole genome shotgun (WGS) entry which is preliminary data.</text>
</comment>
<evidence type="ECO:0000313" key="3">
    <source>
        <dbReference type="Proteomes" id="UP000029226"/>
    </source>
</evidence>
<evidence type="ECO:0000313" key="2">
    <source>
        <dbReference type="EMBL" id="GAL00915.1"/>
    </source>
</evidence>
<keyword evidence="2" id="KW-0808">Transferase</keyword>
<dbReference type="InterPro" id="IPR001173">
    <property type="entry name" value="Glyco_trans_2-like"/>
</dbReference>
<dbReference type="EMBL" id="BBMM01000007">
    <property type="protein sequence ID" value="GAL00915.1"/>
    <property type="molecule type" value="Genomic_DNA"/>
</dbReference>